<keyword evidence="2" id="KW-1185">Reference proteome</keyword>
<gene>
    <name evidence="1" type="ORF">HMPREF9004_0533</name>
</gene>
<sequence length="62" mass="6681">MGDSSKHNALLEEGAFPSGVFFLRRGLFERGVLLERGTFSSGVFFLSGGPFRVGTSLEKGAR</sequence>
<name>N6XCB7_9ACTO</name>
<protein>
    <submittedName>
        <fullName evidence="1">Uncharacterized protein</fullName>
    </submittedName>
</protein>
<evidence type="ECO:0000313" key="1">
    <source>
        <dbReference type="EMBL" id="ENO18863.1"/>
    </source>
</evidence>
<accession>N6XCB7</accession>
<evidence type="ECO:0000313" key="2">
    <source>
        <dbReference type="Proteomes" id="UP000013015"/>
    </source>
</evidence>
<dbReference type="HOGENOM" id="CLU_2893676_0_0_11"/>
<dbReference type="Proteomes" id="UP000013015">
    <property type="component" value="Unassembled WGS sequence"/>
</dbReference>
<organism evidence="1 2">
    <name type="scientific">Schaalia cardiffensis F0333</name>
    <dbReference type="NCBI Taxonomy" id="888050"/>
    <lineage>
        <taxon>Bacteria</taxon>
        <taxon>Bacillati</taxon>
        <taxon>Actinomycetota</taxon>
        <taxon>Actinomycetes</taxon>
        <taxon>Actinomycetales</taxon>
        <taxon>Actinomycetaceae</taxon>
        <taxon>Schaalia</taxon>
    </lineage>
</organism>
<comment type="caution">
    <text evidence="1">The sequence shown here is derived from an EMBL/GenBank/DDBJ whole genome shotgun (WGS) entry which is preliminary data.</text>
</comment>
<dbReference type="EMBL" id="AQHZ01000007">
    <property type="protein sequence ID" value="ENO18863.1"/>
    <property type="molecule type" value="Genomic_DNA"/>
</dbReference>
<dbReference type="PATRIC" id="fig|888050.3.peg.514"/>
<reference evidence="1 2" key="1">
    <citation type="submission" date="2013-03" db="EMBL/GenBank/DDBJ databases">
        <title>Reference genome for the Human Microbiome Project.</title>
        <authorList>
            <person name="Aqrawi P."/>
            <person name="Ayvaz T."/>
            <person name="Bess C."/>
            <person name="Blankenburg K."/>
            <person name="Coyle M."/>
            <person name="Deng J."/>
            <person name="Forbes L."/>
            <person name="Fowler G."/>
            <person name="Francisco L."/>
            <person name="Fu Q."/>
            <person name="Gibbs R."/>
            <person name="Gross S."/>
            <person name="Gubbala S."/>
            <person name="Hale W."/>
            <person name="Hemphill L."/>
            <person name="Highlander S."/>
            <person name="Hirani K."/>
            <person name="Jackson L."/>
            <person name="Jakkamsetti A."/>
            <person name="Javaid M."/>
            <person name="Jayaseelan J.C."/>
            <person name="Jiang H."/>
            <person name="Joshi V."/>
            <person name="Korchina V."/>
            <person name="Kovar C."/>
            <person name="Lara F."/>
            <person name="Lee S."/>
            <person name="Liu Y."/>
            <person name="Mata R."/>
            <person name="Mathew T."/>
            <person name="Munidasa M."/>
            <person name="Muzny D."/>
            <person name="Nazareth L."/>
            <person name="Ngo R."/>
            <person name="Nguyen L."/>
            <person name="Nguyen N."/>
            <person name="Okwuonu G."/>
            <person name="Ongeri F."/>
            <person name="Palculict T."/>
            <person name="Patil S."/>
            <person name="Petrosino J."/>
            <person name="Pham C."/>
            <person name="Pham P."/>
            <person name="Pu L.-L."/>
            <person name="Qin X."/>
            <person name="Qu J."/>
            <person name="Reid J."/>
            <person name="Ross M."/>
            <person name="Ruth R."/>
            <person name="Saada N."/>
            <person name="San Lucas F."/>
            <person name="Santibanez J."/>
            <person name="Shang Y."/>
            <person name="Simmons D."/>
            <person name="Song X.-Z."/>
            <person name="Tang L.-Y."/>
            <person name="Thornton R."/>
            <person name="Warren J."/>
            <person name="Weissenberger G."/>
            <person name="Wilczek-Boney K."/>
            <person name="Worley K."/>
            <person name="Youmans B."/>
            <person name="Zhang J."/>
            <person name="Zhang L."/>
            <person name="Zhao Z."/>
            <person name="Zhou C."/>
            <person name="Zhu D."/>
            <person name="Zhu Y."/>
        </authorList>
    </citation>
    <scope>NUCLEOTIDE SEQUENCE [LARGE SCALE GENOMIC DNA]</scope>
    <source>
        <strain evidence="1 2">F0333</strain>
    </source>
</reference>
<dbReference type="AlphaFoldDB" id="N6XCB7"/>
<proteinExistence type="predicted"/>